<name>A0ABQ7A7M5_BRACR</name>
<organism evidence="1 2">
    <name type="scientific">Brassica cretica</name>
    <name type="common">Mustard</name>
    <dbReference type="NCBI Taxonomy" id="69181"/>
    <lineage>
        <taxon>Eukaryota</taxon>
        <taxon>Viridiplantae</taxon>
        <taxon>Streptophyta</taxon>
        <taxon>Embryophyta</taxon>
        <taxon>Tracheophyta</taxon>
        <taxon>Spermatophyta</taxon>
        <taxon>Magnoliopsida</taxon>
        <taxon>eudicotyledons</taxon>
        <taxon>Gunneridae</taxon>
        <taxon>Pentapetalae</taxon>
        <taxon>rosids</taxon>
        <taxon>malvids</taxon>
        <taxon>Brassicales</taxon>
        <taxon>Brassicaceae</taxon>
        <taxon>Brassiceae</taxon>
        <taxon>Brassica</taxon>
    </lineage>
</organism>
<dbReference type="Proteomes" id="UP000266723">
    <property type="component" value="Unassembled WGS sequence"/>
</dbReference>
<dbReference type="EMBL" id="QGKV02002055">
    <property type="protein sequence ID" value="KAF3493672.1"/>
    <property type="molecule type" value="Genomic_DNA"/>
</dbReference>
<gene>
    <name evidence="1" type="ORF">DY000_02055506</name>
</gene>
<protein>
    <recommendedName>
        <fullName evidence="3">RNase H type-1 domain-containing protein</fullName>
    </recommendedName>
</protein>
<evidence type="ECO:0008006" key="3">
    <source>
        <dbReference type="Google" id="ProtNLM"/>
    </source>
</evidence>
<sequence length="97" mass="11196">MKERKTQLNIYPAELSDSLSYGQCSAGWAWMDNLGKVQLMGTQNYTRRESPLHSEVEALRWAIESMMQYSTCQSFGTDDKDLIAMLKEPHDWLIFAT</sequence>
<evidence type="ECO:0000313" key="1">
    <source>
        <dbReference type="EMBL" id="KAF3493672.1"/>
    </source>
</evidence>
<proteinExistence type="predicted"/>
<comment type="caution">
    <text evidence="1">The sequence shown here is derived from an EMBL/GenBank/DDBJ whole genome shotgun (WGS) entry which is preliminary data.</text>
</comment>
<evidence type="ECO:0000313" key="2">
    <source>
        <dbReference type="Proteomes" id="UP000266723"/>
    </source>
</evidence>
<keyword evidence="2" id="KW-1185">Reference proteome</keyword>
<accession>A0ABQ7A7M5</accession>
<reference evidence="1 2" key="1">
    <citation type="journal article" date="2020" name="BMC Genomics">
        <title>Intraspecific diversification of the crop wild relative Brassica cretica Lam. using demographic model selection.</title>
        <authorList>
            <person name="Kioukis A."/>
            <person name="Michalopoulou V.A."/>
            <person name="Briers L."/>
            <person name="Pirintsos S."/>
            <person name="Studholme D.J."/>
            <person name="Pavlidis P."/>
            <person name="Sarris P.F."/>
        </authorList>
    </citation>
    <scope>NUCLEOTIDE SEQUENCE [LARGE SCALE GENOMIC DNA]</scope>
    <source>
        <strain evidence="2">cv. PFS-1207/04</strain>
    </source>
</reference>